<dbReference type="InterPro" id="IPR012340">
    <property type="entry name" value="NA-bd_OB-fold"/>
</dbReference>
<sequence length="310" mass="34780">VRYRSIVMFSSTVTVSRVLVDPVLYLACIQCWRKLGDQNAGRRVCAHCGCCNRSALKRYWCRLIVSEPLSTLHRTVAVFGNIPPGSDCPDSDAFVGHLFQASFRSGRCHKPLYDLPDPVVAVTFKRLLSHDISPPTINRIPDTPDSRSSSWLLTPARVSDAQSSPSMQLCHVSQLPTVPYHYIVEVFYLHFAKLFISRSLCFVYDCETISQFWFGLGSTTSSSFFGGKLIFLSPEPHNEATLSPTRTVPDPSSEDHLPDSELNPFLNEKFCSDFFSPIVLAVAPSRPTRAGEQVDLDQQLDIICRRIEFL</sequence>
<dbReference type="AlphaFoldDB" id="A0A0H5QNQ4"/>
<proteinExistence type="predicted"/>
<dbReference type="SUPFAM" id="SSF50249">
    <property type="entry name" value="Nucleic acid-binding proteins"/>
    <property type="match status" value="1"/>
</dbReference>
<accession>A0A0H5QNQ4</accession>
<name>A0A0H5QNQ4_9EUKA</name>
<evidence type="ECO:0000313" key="1">
    <source>
        <dbReference type="EMBL" id="CRZ03222.1"/>
    </source>
</evidence>
<protein>
    <submittedName>
        <fullName evidence="1">Uncharacterized protein</fullName>
    </submittedName>
</protein>
<dbReference type="EMBL" id="HACM01002780">
    <property type="protein sequence ID" value="CRZ03222.1"/>
    <property type="molecule type" value="Transcribed_RNA"/>
</dbReference>
<feature type="non-terminal residue" evidence="1">
    <location>
        <position position="1"/>
    </location>
</feature>
<reference evidence="1" key="1">
    <citation type="submission" date="2015-04" db="EMBL/GenBank/DDBJ databases">
        <title>The genome sequence of the plant pathogenic Rhizarian Plasmodiophora brassicae reveals insights in its biotrophic life cycle and the origin of chitin synthesis.</title>
        <authorList>
            <person name="Schwelm A."/>
            <person name="Fogelqvist J."/>
            <person name="Knaust A."/>
            <person name="Julke S."/>
            <person name="Lilja T."/>
            <person name="Dhandapani V."/>
            <person name="Bonilla-Rosso G."/>
            <person name="Karlsson M."/>
            <person name="Shevchenko A."/>
            <person name="Choi S.R."/>
            <person name="Kim H.G."/>
            <person name="Park J.Y."/>
            <person name="Lim Y.P."/>
            <person name="Ludwig-Muller J."/>
            <person name="Dixelius C."/>
        </authorList>
    </citation>
    <scope>NUCLEOTIDE SEQUENCE</scope>
    <source>
        <tissue evidence="1">Potato root galls</tissue>
    </source>
</reference>
<organism evidence="1">
    <name type="scientific">Spongospora subterranea</name>
    <dbReference type="NCBI Taxonomy" id="70186"/>
    <lineage>
        <taxon>Eukaryota</taxon>
        <taxon>Sar</taxon>
        <taxon>Rhizaria</taxon>
        <taxon>Endomyxa</taxon>
        <taxon>Phytomyxea</taxon>
        <taxon>Plasmodiophorida</taxon>
        <taxon>Plasmodiophoridae</taxon>
        <taxon>Spongospora</taxon>
    </lineage>
</organism>